<sequence>MAVGGEDTLASSSSHLWLCVRIDNLLPLKTWAQGQDLNSEPKFLQAAGPMDQEPTRLRFSGIEPLQADTKNVDPCSETGQTKEINTPNGGLIKVPNGGTKMTTISFMNLKSTLVANQELSPGRDTVLQPDPTTATLKQVNQVAKLRFLTNERTPGPNAILLPLDPSTQSPRACLSQCPDEPPHGKY</sequence>
<proteinExistence type="predicted"/>
<reference evidence="1" key="1">
    <citation type="submission" date="2022-04" db="EMBL/GenBank/DDBJ databases">
        <title>Genome of the entomopathogenic fungus Entomophthora muscae.</title>
        <authorList>
            <person name="Elya C."/>
            <person name="Lovett B.R."/>
            <person name="Lee E."/>
            <person name="Macias A.M."/>
            <person name="Hajek A.E."/>
            <person name="De Bivort B.L."/>
            <person name="Kasson M.T."/>
            <person name="De Fine Licht H.H."/>
            <person name="Stajich J.E."/>
        </authorList>
    </citation>
    <scope>NUCLEOTIDE SEQUENCE</scope>
    <source>
        <strain evidence="1">Berkeley</strain>
    </source>
</reference>
<dbReference type="Proteomes" id="UP001165960">
    <property type="component" value="Unassembled WGS sequence"/>
</dbReference>
<evidence type="ECO:0000313" key="1">
    <source>
        <dbReference type="EMBL" id="KAJ9077538.1"/>
    </source>
</evidence>
<accession>A0ACC2TSL0</accession>
<dbReference type="EMBL" id="QTSX02002193">
    <property type="protein sequence ID" value="KAJ9077538.1"/>
    <property type="molecule type" value="Genomic_DNA"/>
</dbReference>
<evidence type="ECO:0000313" key="2">
    <source>
        <dbReference type="Proteomes" id="UP001165960"/>
    </source>
</evidence>
<gene>
    <name evidence="1" type="ORF">DSO57_1015935</name>
</gene>
<comment type="caution">
    <text evidence="1">The sequence shown here is derived from an EMBL/GenBank/DDBJ whole genome shotgun (WGS) entry which is preliminary data.</text>
</comment>
<organism evidence="1 2">
    <name type="scientific">Entomophthora muscae</name>
    <dbReference type="NCBI Taxonomy" id="34485"/>
    <lineage>
        <taxon>Eukaryota</taxon>
        <taxon>Fungi</taxon>
        <taxon>Fungi incertae sedis</taxon>
        <taxon>Zoopagomycota</taxon>
        <taxon>Entomophthoromycotina</taxon>
        <taxon>Entomophthoromycetes</taxon>
        <taxon>Entomophthorales</taxon>
        <taxon>Entomophthoraceae</taxon>
        <taxon>Entomophthora</taxon>
    </lineage>
</organism>
<keyword evidence="2" id="KW-1185">Reference proteome</keyword>
<name>A0ACC2TSL0_9FUNG</name>
<protein>
    <submittedName>
        <fullName evidence="1">Uncharacterized protein</fullName>
    </submittedName>
</protein>